<feature type="region of interest" description="Disordered" evidence="8">
    <location>
        <begin position="231"/>
        <end position="253"/>
    </location>
</feature>
<keyword evidence="7 9" id="KW-0472">Membrane</keyword>
<evidence type="ECO:0000256" key="9">
    <source>
        <dbReference type="SAM" id="Phobius"/>
    </source>
</evidence>
<evidence type="ECO:0000256" key="3">
    <source>
        <dbReference type="ARBA" id="ARBA00022448"/>
    </source>
</evidence>
<dbReference type="PANTHER" id="PTHR34979">
    <property type="entry name" value="INNER MEMBRANE PROTEIN YGAZ"/>
    <property type="match status" value="1"/>
</dbReference>
<evidence type="ECO:0000256" key="8">
    <source>
        <dbReference type="SAM" id="MobiDB-lite"/>
    </source>
</evidence>
<evidence type="ECO:0000256" key="6">
    <source>
        <dbReference type="ARBA" id="ARBA00022989"/>
    </source>
</evidence>
<keyword evidence="4" id="KW-1003">Cell membrane</keyword>
<feature type="transmembrane region" description="Helical" evidence="9">
    <location>
        <begin position="12"/>
        <end position="33"/>
    </location>
</feature>
<evidence type="ECO:0000313" key="11">
    <source>
        <dbReference type="Proteomes" id="UP000011666"/>
    </source>
</evidence>
<gene>
    <name evidence="10" type="ORF">GS4_43_00360</name>
</gene>
<comment type="caution">
    <text evidence="10">The sequence shown here is derived from an EMBL/GenBank/DDBJ whole genome shotgun (WGS) entry which is preliminary data.</text>
</comment>
<sequence>MAESVPVSLATIAIGITFGVVAAPVIGTGQAIVMSAIVWAGGAQFAAIGVVAAGGTPVLAAMAGASANARFLPMGFAIAPSASRSFFRRLGTGAVLTDATFILARRDGGARFDRSTLVWGAPLQYAAWVGATAIGAVGASALDGPERLGLDAFIPVFFLGLLVPEVFRRAANGRRYRLTKVFPRPAIAASLAAAVTLGLTPFVPPGIPVLGGAMVALIGLWPPRRRSAITDEAAVRRDGAASEDPRPDEEVSA</sequence>
<dbReference type="Pfam" id="PF03591">
    <property type="entry name" value="AzlC"/>
    <property type="match status" value="1"/>
</dbReference>
<dbReference type="OrthoDB" id="8908907at2"/>
<evidence type="ECO:0000256" key="5">
    <source>
        <dbReference type="ARBA" id="ARBA00022692"/>
    </source>
</evidence>
<dbReference type="Proteomes" id="UP000011666">
    <property type="component" value="Unassembled WGS sequence"/>
</dbReference>
<evidence type="ECO:0000256" key="2">
    <source>
        <dbReference type="ARBA" id="ARBA00010735"/>
    </source>
</evidence>
<dbReference type="PANTHER" id="PTHR34979:SF1">
    <property type="entry name" value="INNER MEMBRANE PROTEIN YGAZ"/>
    <property type="match status" value="1"/>
</dbReference>
<feature type="transmembrane region" description="Helical" evidence="9">
    <location>
        <begin position="148"/>
        <end position="167"/>
    </location>
</feature>
<keyword evidence="6 9" id="KW-1133">Transmembrane helix</keyword>
<feature type="transmembrane region" description="Helical" evidence="9">
    <location>
        <begin position="181"/>
        <end position="199"/>
    </location>
</feature>
<comment type="subcellular location">
    <subcellularLocation>
        <location evidence="1">Cell membrane</location>
        <topology evidence="1">Multi-pass membrane protein</topology>
    </subcellularLocation>
</comment>
<feature type="compositionally biased region" description="Basic and acidic residues" evidence="8">
    <location>
        <begin position="233"/>
        <end position="253"/>
    </location>
</feature>
<dbReference type="InterPro" id="IPR011606">
    <property type="entry name" value="Brnchd-chn_aa_trnsp_permease"/>
</dbReference>
<protein>
    <submittedName>
        <fullName evidence="10">AzlC family protein</fullName>
    </submittedName>
</protein>
<dbReference type="RefSeq" id="WP_007625368.1">
    <property type="nucleotide sequence ID" value="NZ_BANX01000043.1"/>
</dbReference>
<feature type="transmembrane region" description="Helical" evidence="9">
    <location>
        <begin position="45"/>
        <end position="66"/>
    </location>
</feature>
<evidence type="ECO:0000256" key="7">
    <source>
        <dbReference type="ARBA" id="ARBA00023136"/>
    </source>
</evidence>
<evidence type="ECO:0000256" key="4">
    <source>
        <dbReference type="ARBA" id="ARBA00022475"/>
    </source>
</evidence>
<dbReference type="EMBL" id="BANX01000043">
    <property type="protein sequence ID" value="GAC70909.1"/>
    <property type="molecule type" value="Genomic_DNA"/>
</dbReference>
<keyword evidence="11" id="KW-1185">Reference proteome</keyword>
<organism evidence="10 11">
    <name type="scientific">Gordonia soli NBRC 108243</name>
    <dbReference type="NCBI Taxonomy" id="1223545"/>
    <lineage>
        <taxon>Bacteria</taxon>
        <taxon>Bacillati</taxon>
        <taxon>Actinomycetota</taxon>
        <taxon>Actinomycetes</taxon>
        <taxon>Mycobacteriales</taxon>
        <taxon>Gordoniaceae</taxon>
        <taxon>Gordonia</taxon>
    </lineage>
</organism>
<keyword evidence="3" id="KW-0813">Transport</keyword>
<dbReference type="GO" id="GO:1903785">
    <property type="term" value="P:L-valine transmembrane transport"/>
    <property type="evidence" value="ECO:0007669"/>
    <property type="project" value="TreeGrafter"/>
</dbReference>
<reference evidence="10 11" key="1">
    <citation type="submission" date="2013-01" db="EMBL/GenBank/DDBJ databases">
        <title>Whole genome shotgun sequence of Gordonia soli NBRC 108243.</title>
        <authorList>
            <person name="Isaki-Nakamura S."/>
            <person name="Hosoyama A."/>
            <person name="Tsuchikane K."/>
            <person name="Ando Y."/>
            <person name="Baba S."/>
            <person name="Ohji S."/>
            <person name="Hamada M."/>
            <person name="Tamura T."/>
            <person name="Yamazoe A."/>
            <person name="Yamazaki S."/>
            <person name="Fujita N."/>
        </authorList>
    </citation>
    <scope>NUCLEOTIDE SEQUENCE [LARGE SCALE GENOMIC DNA]</scope>
    <source>
        <strain evidence="10 11">NBRC 108243</strain>
    </source>
</reference>
<keyword evidence="5 9" id="KW-0812">Transmembrane</keyword>
<evidence type="ECO:0000256" key="1">
    <source>
        <dbReference type="ARBA" id="ARBA00004651"/>
    </source>
</evidence>
<comment type="similarity">
    <text evidence="2">Belongs to the AzlC family.</text>
</comment>
<name>M0QR82_9ACTN</name>
<evidence type="ECO:0000313" key="10">
    <source>
        <dbReference type="EMBL" id="GAC70909.1"/>
    </source>
</evidence>
<dbReference type="GO" id="GO:0005886">
    <property type="term" value="C:plasma membrane"/>
    <property type="evidence" value="ECO:0007669"/>
    <property type="project" value="UniProtKB-SubCell"/>
</dbReference>
<dbReference type="eggNOG" id="COG1296">
    <property type="taxonomic scope" value="Bacteria"/>
</dbReference>
<accession>M0QR82</accession>
<feature type="transmembrane region" description="Helical" evidence="9">
    <location>
        <begin position="125"/>
        <end position="142"/>
    </location>
</feature>
<proteinExistence type="inferred from homology"/>
<dbReference type="STRING" id="1223545.GS4_43_00360"/>
<dbReference type="AlphaFoldDB" id="M0QR82"/>